<feature type="disulfide bond" evidence="13">
    <location>
        <begin position="73"/>
        <end position="91"/>
    </location>
</feature>
<dbReference type="InterPro" id="IPR011042">
    <property type="entry name" value="6-blade_b-propeller_TolB-like"/>
</dbReference>
<evidence type="ECO:0000256" key="10">
    <source>
        <dbReference type="ARBA" id="ARBA00023157"/>
    </source>
</evidence>
<dbReference type="FunFam" id="2.120.10.30:FF:000241">
    <property type="entry name" value="Low-density lipoprotein receptor-related protein 6"/>
    <property type="match status" value="1"/>
</dbReference>
<dbReference type="Pfam" id="PF00057">
    <property type="entry name" value="Ldl_recept_a"/>
    <property type="match status" value="11"/>
</dbReference>
<name>A0A139WE08_TRICA</name>
<comment type="similarity">
    <text evidence="2">Belongs to the LDLR family.</text>
</comment>
<feature type="transmembrane region" description="Helical" evidence="15">
    <location>
        <begin position="1667"/>
        <end position="1688"/>
    </location>
</feature>
<evidence type="ECO:0000256" key="4">
    <source>
        <dbReference type="ARBA" id="ARBA00022583"/>
    </source>
</evidence>
<dbReference type="Gene3D" id="4.10.400.10">
    <property type="entry name" value="Low-density Lipoprotein Receptor"/>
    <property type="match status" value="13"/>
</dbReference>
<evidence type="ECO:0000256" key="15">
    <source>
        <dbReference type="SAM" id="Phobius"/>
    </source>
</evidence>
<sequence length="1748" mass="197472">MYKLLVLVGALASAYGFLLSSKASNCTDNDFFCQNFECVPSKMQCDGNPDCSDGSDEHDCDMFHCASPDFFRCKNSRCISSAFVCDLENDCDDFSDEENCEEFKKKLEKNSTCTRDQWQCTDKLCIPLEWVCNGEPDCLDGSDEALGCSHTMECNDGFKCKNGHCIFKEWRCDGQDDCRDNSDEEDCESHFELKECTLENQRFLCSDTKTCIKLSEVCDEVNHCPDKSDEGFSCKKTCENCSHNCVQLPTGPKCLCPKGYRNIDEKHCQDINECEIYGICDQKCKNTPGSFECYCEDNYNLQEDKKSCKAHFGEALMFFSSKDQIRAYLLRSELYFPVAKNLNQVVGVDFDGLYVYWTDILSEHESIVRSLKDGEQKELLVTAGLGAPEDLHVDYITRNIYFTDAERQHIGVCTNDGSYCTVLVTKDVQKPRAIVLNSLEGEMYWTDWGHKPHIARALMDGTNGSSFISSDIHWPNGLTIDYPNSRLYWTDAKLMTLESIRLDGTDRRIVLNEIVKHPYAIAVFENRLYWSDWSTHSIQSCDKFTGKNHHTIIKEQKEYIYGITIYHPNNHKTPHLNPCVHKPCSDICLLSGPQGFTCACPQNKELSSNGFTCRDLEKKQKLVLGAGNLLIEVEHQVLGRHEVNAMPITVKKMGALTYSSVENVIYVSDLELRKIISVNLHTEMAKPIDVGSLGHVTAMDYDYLGNNLYWCDSLRDTIEVYNFNTNSRKILLHDTNGETPESIALVPEEGIMFVAFRRFGQRDGHVDRFLMDGTSRTHPIENGLLGPISLYYDSDIHRILIADSGTRNIESTSVEGDDRHGFRSLQTNPIGITSLKSEVFWVNRNSKELYWADKYNSGDDDYNKKITLDLPDDIDRMYLVSVTPRKIGLSPCQRSNGGCSHLCLQSHKTIVCACPVDMSLDSTNKTCIKRIDCTSHEFFCSGSNSCIFKKFRCDGERNCPNGEDETDCKELNHCPWNNFQCHDGECIDERFKCDYKFDCRDKSDERNCSIDAKKCPPGHFMCKSGQCINERLVCDGVKDCLEEEDEANCVSTVCKDYEFRCQSGACIPKNWECDHDYDCPDFSDEHSGCASCDASTFTCNNGKCIDKSFVCDKENDCSDNSDELSCVMENSCDLSEFSCSLHTHICLPDSARCNGTSECPHHEDEQNCSNCQVDEFSCNNTKCIPREWICDHSDDCGDGSDEVPSLCNHTIPEHATNFSCIDRFRCRNGNCIDFSLVCNKEPNCYDGSDEEGLCNTSCSALNNPCSQICVKTPTGPTCKCQGGYQLRGDGHTCEDINECAEHPPVCSQICHNSEGSYSCDCYEGFALRTDRTSCKAKGTAMSLIFSSNNQIREISQLENSLKMLYSEETPRITSLDVGLTSGAIYFTVENSNAILKINKGDTKREYLENVGQPCKITLDWRTNNIYYFNNAPTTKSIGLCNFNDKTCANLIPVDTHRQVSALVVDPINNVLFYSLVSWWIFNSPSYIVYKTNLDGTGGQELIKTSPGYITGLSYDLYKKELYFISQHQLSKIKYDGSDRTVLLSNLTQSVGLNFFENHLYFKSGNFMQKCRLYSPITCETFGLKGDVFAIAQESRQPEFGNNPCQNHTCNQLCIPAKPQYRCLCENGKFVEPEEDCDTLMREANDDGRRVKALHYVNNYASSNLGPVIAGVMISICLVTFGAVLYYLIKRRNSGTFNVISMKFHNPGYGLHTDEFDRSILKPGQHEYENPVEFYGSENDNHTNIQVNV</sequence>
<dbReference type="Pfam" id="PF07645">
    <property type="entry name" value="EGF_CA"/>
    <property type="match status" value="2"/>
</dbReference>
<keyword evidence="19" id="KW-1185">Reference proteome</keyword>
<reference evidence="18 19" key="1">
    <citation type="journal article" date="2008" name="Nature">
        <title>The genome of the model beetle and pest Tribolium castaneum.</title>
        <authorList>
            <consortium name="Tribolium Genome Sequencing Consortium"/>
            <person name="Richards S."/>
            <person name="Gibbs R.A."/>
            <person name="Weinstock G.M."/>
            <person name="Brown S.J."/>
            <person name="Denell R."/>
            <person name="Beeman R.W."/>
            <person name="Gibbs R."/>
            <person name="Beeman R.W."/>
            <person name="Brown S.J."/>
            <person name="Bucher G."/>
            <person name="Friedrich M."/>
            <person name="Grimmelikhuijzen C.J."/>
            <person name="Klingler M."/>
            <person name="Lorenzen M."/>
            <person name="Richards S."/>
            <person name="Roth S."/>
            <person name="Schroder R."/>
            <person name="Tautz D."/>
            <person name="Zdobnov E.M."/>
            <person name="Muzny D."/>
            <person name="Gibbs R.A."/>
            <person name="Weinstock G.M."/>
            <person name="Attaway T."/>
            <person name="Bell S."/>
            <person name="Buhay C.J."/>
            <person name="Chandrabose M.N."/>
            <person name="Chavez D."/>
            <person name="Clerk-Blankenburg K.P."/>
            <person name="Cree A."/>
            <person name="Dao M."/>
            <person name="Davis C."/>
            <person name="Chacko J."/>
            <person name="Dinh H."/>
            <person name="Dugan-Rocha S."/>
            <person name="Fowler G."/>
            <person name="Garner T.T."/>
            <person name="Garnes J."/>
            <person name="Gnirke A."/>
            <person name="Hawes A."/>
            <person name="Hernandez J."/>
            <person name="Hines S."/>
            <person name="Holder M."/>
            <person name="Hume J."/>
            <person name="Jhangiani S.N."/>
            <person name="Joshi V."/>
            <person name="Khan Z.M."/>
            <person name="Jackson L."/>
            <person name="Kovar C."/>
            <person name="Kowis A."/>
            <person name="Lee S."/>
            <person name="Lewis L.R."/>
            <person name="Margolis J."/>
            <person name="Morgan M."/>
            <person name="Nazareth L.V."/>
            <person name="Nguyen N."/>
            <person name="Okwuonu G."/>
            <person name="Parker D."/>
            <person name="Richards S."/>
            <person name="Ruiz S.J."/>
            <person name="Santibanez J."/>
            <person name="Savard J."/>
            <person name="Scherer S.E."/>
            <person name="Schneider B."/>
            <person name="Sodergren E."/>
            <person name="Tautz D."/>
            <person name="Vattahil S."/>
            <person name="Villasana D."/>
            <person name="White C.S."/>
            <person name="Wright R."/>
            <person name="Park Y."/>
            <person name="Beeman R.W."/>
            <person name="Lord J."/>
            <person name="Oppert B."/>
            <person name="Lorenzen M."/>
            <person name="Brown S."/>
            <person name="Wang L."/>
            <person name="Savard J."/>
            <person name="Tautz D."/>
            <person name="Richards S."/>
            <person name="Weinstock G."/>
            <person name="Gibbs R.A."/>
            <person name="Liu Y."/>
            <person name="Worley K."/>
            <person name="Weinstock G."/>
            <person name="Elsik C.G."/>
            <person name="Reese J.T."/>
            <person name="Elhaik E."/>
            <person name="Landan G."/>
            <person name="Graur D."/>
            <person name="Arensburger P."/>
            <person name="Atkinson P."/>
            <person name="Beeman R.W."/>
            <person name="Beidler J."/>
            <person name="Brown S.J."/>
            <person name="Demuth J.P."/>
            <person name="Drury D.W."/>
            <person name="Du Y.Z."/>
            <person name="Fujiwara H."/>
            <person name="Lorenzen M."/>
            <person name="Maselli V."/>
            <person name="Osanai M."/>
            <person name="Park Y."/>
            <person name="Robertson H.M."/>
            <person name="Tu Z."/>
            <person name="Wang J.J."/>
            <person name="Wang S."/>
            <person name="Richards S."/>
            <person name="Song H."/>
            <person name="Zhang L."/>
            <person name="Sodergren E."/>
            <person name="Werner D."/>
            <person name="Stanke M."/>
            <person name="Morgenstern B."/>
            <person name="Solovyev V."/>
            <person name="Kosarev P."/>
            <person name="Brown G."/>
            <person name="Chen H.C."/>
            <person name="Ermolaeva O."/>
            <person name="Hlavina W."/>
            <person name="Kapustin Y."/>
            <person name="Kiryutin B."/>
            <person name="Kitts P."/>
            <person name="Maglott D."/>
            <person name="Pruitt K."/>
            <person name="Sapojnikov V."/>
            <person name="Souvorov A."/>
            <person name="Mackey A.J."/>
            <person name="Waterhouse R.M."/>
            <person name="Wyder S."/>
            <person name="Zdobnov E.M."/>
            <person name="Zdobnov E.M."/>
            <person name="Wyder S."/>
            <person name="Kriventseva E.V."/>
            <person name="Kadowaki T."/>
            <person name="Bork P."/>
            <person name="Aranda M."/>
            <person name="Bao R."/>
            <person name="Beermann A."/>
            <person name="Berns N."/>
            <person name="Bolognesi R."/>
            <person name="Bonneton F."/>
            <person name="Bopp D."/>
            <person name="Brown S.J."/>
            <person name="Bucher G."/>
            <person name="Butts T."/>
            <person name="Chaumot A."/>
            <person name="Denell R.E."/>
            <person name="Ferrier D.E."/>
            <person name="Friedrich M."/>
            <person name="Gordon C.M."/>
            <person name="Jindra M."/>
            <person name="Klingler M."/>
            <person name="Lan Q."/>
            <person name="Lattorff H.M."/>
            <person name="Laudet V."/>
            <person name="von Levetsow C."/>
            <person name="Liu Z."/>
            <person name="Lutz R."/>
            <person name="Lynch J.A."/>
            <person name="da Fonseca R.N."/>
            <person name="Posnien N."/>
            <person name="Reuter R."/>
            <person name="Roth S."/>
            <person name="Savard J."/>
            <person name="Schinko J.B."/>
            <person name="Schmitt C."/>
            <person name="Schoppmeier M."/>
            <person name="Schroder R."/>
            <person name="Shippy T.D."/>
            <person name="Simonnet F."/>
            <person name="Marques-Souza H."/>
            <person name="Tautz D."/>
            <person name="Tomoyasu Y."/>
            <person name="Trauner J."/>
            <person name="Van der Zee M."/>
            <person name="Vervoort M."/>
            <person name="Wittkopp N."/>
            <person name="Wimmer E.A."/>
            <person name="Yang X."/>
            <person name="Jones A.K."/>
            <person name="Sattelle D.B."/>
            <person name="Ebert P.R."/>
            <person name="Nelson D."/>
            <person name="Scott J.G."/>
            <person name="Beeman R.W."/>
            <person name="Muthukrishnan S."/>
            <person name="Kramer K.J."/>
            <person name="Arakane Y."/>
            <person name="Beeman R.W."/>
            <person name="Zhu Q."/>
            <person name="Hogenkamp D."/>
            <person name="Dixit R."/>
            <person name="Oppert B."/>
            <person name="Jiang H."/>
            <person name="Zou Z."/>
            <person name="Marshall J."/>
            <person name="Elpidina E."/>
            <person name="Vinokurov K."/>
            <person name="Oppert C."/>
            <person name="Zou Z."/>
            <person name="Evans J."/>
            <person name="Lu Z."/>
            <person name="Zhao P."/>
            <person name="Sumathipala N."/>
            <person name="Altincicek B."/>
            <person name="Vilcinskas A."/>
            <person name="Williams M."/>
            <person name="Hultmark D."/>
            <person name="Hetru C."/>
            <person name="Jiang H."/>
            <person name="Grimmelikhuijzen C.J."/>
            <person name="Hauser F."/>
            <person name="Cazzamali G."/>
            <person name="Williamson M."/>
            <person name="Park Y."/>
            <person name="Li B."/>
            <person name="Tanaka Y."/>
            <person name="Predel R."/>
            <person name="Neupert S."/>
            <person name="Schachtner J."/>
            <person name="Verleyen P."/>
            <person name="Raible F."/>
            <person name="Bork P."/>
            <person name="Friedrich M."/>
            <person name="Walden K.K."/>
            <person name="Robertson H.M."/>
            <person name="Angeli S."/>
            <person name="Foret S."/>
            <person name="Bucher G."/>
            <person name="Schuetz S."/>
            <person name="Maleszka R."/>
            <person name="Wimmer E.A."/>
            <person name="Beeman R.W."/>
            <person name="Lorenzen M."/>
            <person name="Tomoyasu Y."/>
            <person name="Miller S.C."/>
            <person name="Grossmann D."/>
            <person name="Bucher G."/>
        </authorList>
    </citation>
    <scope>NUCLEOTIDE SEQUENCE [LARGE SCALE GENOMIC DNA]</scope>
    <source>
        <strain evidence="18 19">Georgia GA2</strain>
    </source>
</reference>
<reference evidence="18 19" key="2">
    <citation type="journal article" date="2010" name="Nucleic Acids Res.">
        <title>BeetleBase in 2010: revisions to provide comprehensive genomic information for Tribolium castaneum.</title>
        <authorList>
            <person name="Kim H.S."/>
            <person name="Murphy T."/>
            <person name="Xia J."/>
            <person name="Caragea D."/>
            <person name="Park Y."/>
            <person name="Beeman R.W."/>
            <person name="Lorenzen M.D."/>
            <person name="Butcher S."/>
            <person name="Manak J.R."/>
            <person name="Brown S.J."/>
        </authorList>
    </citation>
    <scope>GENOME REANNOTATION</scope>
    <source>
        <strain evidence="18 19">Georgia GA2</strain>
    </source>
</reference>
<evidence type="ECO:0000256" key="16">
    <source>
        <dbReference type="SAM" id="SignalP"/>
    </source>
</evidence>
<dbReference type="PRINTS" id="PR00261">
    <property type="entry name" value="LDLRECEPTOR"/>
</dbReference>
<dbReference type="KEGG" id="tca:657346"/>
<gene>
    <name evidence="18" type="primary">AUGUSTUS-3.0.2_31216</name>
    <name evidence="18" type="ORF">TcasGA2_TC031216</name>
</gene>
<evidence type="ECO:0000256" key="9">
    <source>
        <dbReference type="ARBA" id="ARBA00023136"/>
    </source>
</evidence>
<dbReference type="FunFam" id="4.10.400.10:FF:000065">
    <property type="entry name" value="Transmembrane protease serine 7"/>
    <property type="match status" value="1"/>
</dbReference>
<feature type="repeat" description="LDL-receptor class B" evidence="14">
    <location>
        <begin position="353"/>
        <end position="397"/>
    </location>
</feature>
<dbReference type="Proteomes" id="UP000007266">
    <property type="component" value="Linkage group 7"/>
</dbReference>
<dbReference type="InterPro" id="IPR000742">
    <property type="entry name" value="EGF"/>
</dbReference>
<evidence type="ECO:0000256" key="14">
    <source>
        <dbReference type="PROSITE-ProRule" id="PRU00461"/>
    </source>
</evidence>
<evidence type="ECO:0000256" key="6">
    <source>
        <dbReference type="ARBA" id="ARBA00022729"/>
    </source>
</evidence>
<comment type="caution">
    <text evidence="13">Lacks conserved residue(s) required for the propagation of feature annotation.</text>
</comment>
<feature type="disulfide bond" evidence="13">
    <location>
        <begin position="1092"/>
        <end position="1104"/>
    </location>
</feature>
<dbReference type="STRING" id="7070.A0A139WE08"/>
<dbReference type="PROSITE" id="PS51120">
    <property type="entry name" value="LDLRB"/>
    <property type="match status" value="5"/>
</dbReference>
<dbReference type="Gene3D" id="2.10.25.10">
    <property type="entry name" value="Laminin"/>
    <property type="match status" value="4"/>
</dbReference>
<feature type="disulfide bond" evidence="13">
    <location>
        <begin position="993"/>
        <end position="1008"/>
    </location>
</feature>
<dbReference type="GO" id="GO:0005509">
    <property type="term" value="F:calcium ion binding"/>
    <property type="evidence" value="ECO:0007669"/>
    <property type="project" value="InterPro"/>
</dbReference>
<feature type="chain" id="PRO_5007299797" evidence="16">
    <location>
        <begin position="17"/>
        <end position="1748"/>
    </location>
</feature>
<dbReference type="Gene3D" id="2.120.10.30">
    <property type="entry name" value="TolB, C-terminal domain"/>
    <property type="match status" value="3"/>
</dbReference>
<dbReference type="CDD" id="cd00112">
    <property type="entry name" value="LDLa"/>
    <property type="match status" value="11"/>
</dbReference>
<feature type="disulfide bond" evidence="13">
    <location>
        <begin position="113"/>
        <end position="125"/>
    </location>
</feature>
<comment type="subcellular location">
    <subcellularLocation>
        <location evidence="1">Membrane</location>
        <topology evidence="1">Single-pass type I membrane protein</topology>
    </subcellularLocation>
</comment>
<feature type="disulfide bond" evidence="13">
    <location>
        <begin position="1226"/>
        <end position="1244"/>
    </location>
</feature>
<feature type="disulfide bond" evidence="13">
    <location>
        <begin position="1054"/>
        <end position="1066"/>
    </location>
</feature>
<feature type="disulfide bond" evidence="13">
    <location>
        <begin position="85"/>
        <end position="100"/>
    </location>
</feature>
<feature type="repeat" description="LDL-receptor class B" evidence="14">
    <location>
        <begin position="398"/>
        <end position="440"/>
    </location>
</feature>
<keyword evidence="11 18" id="KW-0675">Receptor</keyword>
<dbReference type="OMA" id="ECLTMAH"/>
<evidence type="ECO:0000256" key="12">
    <source>
        <dbReference type="ARBA" id="ARBA00023180"/>
    </source>
</evidence>
<dbReference type="Pfam" id="PF14670">
    <property type="entry name" value="FXa_inhibition"/>
    <property type="match status" value="1"/>
</dbReference>
<evidence type="ECO:0000313" key="19">
    <source>
        <dbReference type="Proteomes" id="UP000007266"/>
    </source>
</evidence>
<feature type="repeat" description="LDL-receptor class B" evidence="14">
    <location>
        <begin position="441"/>
        <end position="484"/>
    </location>
</feature>
<dbReference type="SUPFAM" id="SSF63825">
    <property type="entry name" value="YWTD domain"/>
    <property type="match status" value="3"/>
</dbReference>
<dbReference type="EMBL" id="KQ971355">
    <property type="protein sequence ID" value="KYB26208.1"/>
    <property type="molecule type" value="Genomic_DNA"/>
</dbReference>
<keyword evidence="10 13" id="KW-1015">Disulfide bond</keyword>
<keyword evidence="3" id="KW-0245">EGF-like domain</keyword>
<feature type="disulfide bond" evidence="13">
    <location>
        <begin position="120"/>
        <end position="138"/>
    </location>
</feature>
<feature type="disulfide bond" evidence="13">
    <location>
        <begin position="1022"/>
        <end position="1040"/>
    </location>
</feature>
<dbReference type="InterPro" id="IPR051221">
    <property type="entry name" value="LDLR-related"/>
</dbReference>
<feature type="domain" description="EGF-like" evidence="17">
    <location>
        <begin position="254"/>
        <end position="268"/>
    </location>
</feature>
<dbReference type="InterPro" id="IPR018097">
    <property type="entry name" value="EGF_Ca-bd_CS"/>
</dbReference>
<dbReference type="SUPFAM" id="SSF57424">
    <property type="entry name" value="LDL receptor-like module"/>
    <property type="match status" value="13"/>
</dbReference>
<feature type="disulfide bond" evidence="13">
    <location>
        <begin position="1153"/>
        <end position="1168"/>
    </location>
</feature>
<evidence type="ECO:0000256" key="1">
    <source>
        <dbReference type="ARBA" id="ARBA00004479"/>
    </source>
</evidence>
<evidence type="ECO:0000256" key="3">
    <source>
        <dbReference type="ARBA" id="ARBA00022536"/>
    </source>
</evidence>
<dbReference type="OrthoDB" id="8831087at2759"/>
<evidence type="ECO:0000256" key="11">
    <source>
        <dbReference type="ARBA" id="ARBA00023170"/>
    </source>
</evidence>
<feature type="disulfide bond" evidence="13">
    <location>
        <begin position="45"/>
        <end position="60"/>
    </location>
</feature>
<dbReference type="InterPro" id="IPR009030">
    <property type="entry name" value="Growth_fac_rcpt_cys_sf"/>
</dbReference>
<feature type="disulfide bond" evidence="13">
    <location>
        <begin position="172"/>
        <end position="187"/>
    </location>
</feature>
<keyword evidence="5 15" id="KW-0812">Transmembrane</keyword>
<keyword evidence="8 15" id="KW-1133">Transmembrane helix</keyword>
<dbReference type="PANTHER" id="PTHR22722:SF12">
    <property type="entry name" value="EGF-LIKE DOMAIN-CONTAINING PROTEIN"/>
    <property type="match status" value="1"/>
</dbReference>
<dbReference type="SMR" id="A0A139WE08"/>
<keyword evidence="9 15" id="KW-0472">Membrane</keyword>
<protein>
    <submittedName>
        <fullName evidence="18">Vitellogenin receptor-like Protein</fullName>
    </submittedName>
</protein>
<dbReference type="SMART" id="SM00181">
    <property type="entry name" value="EGF"/>
    <property type="match status" value="10"/>
</dbReference>
<keyword evidence="6 16" id="KW-0732">Signal</keyword>
<feature type="repeat" description="LDL-receptor class B" evidence="14">
    <location>
        <begin position="706"/>
        <end position="749"/>
    </location>
</feature>
<dbReference type="InterPro" id="IPR001881">
    <property type="entry name" value="EGF-like_Ca-bd_dom"/>
</dbReference>
<evidence type="ECO:0000256" key="13">
    <source>
        <dbReference type="PROSITE-ProRule" id="PRU00124"/>
    </source>
</evidence>
<dbReference type="PROSITE" id="PS50068">
    <property type="entry name" value="LDLRA_2"/>
    <property type="match status" value="13"/>
</dbReference>
<feature type="disulfide bond" evidence="13">
    <location>
        <begin position="1171"/>
        <end position="1183"/>
    </location>
</feature>
<feature type="disulfide bond" evidence="13">
    <location>
        <begin position="26"/>
        <end position="38"/>
    </location>
</feature>
<dbReference type="FunCoup" id="A0A139WE08">
    <property type="interactions" value="2"/>
</dbReference>
<evidence type="ECO:0000313" key="18">
    <source>
        <dbReference type="EMBL" id="KYB26208.1"/>
    </source>
</evidence>
<keyword evidence="7" id="KW-0677">Repeat</keyword>
<feature type="disulfide bond" evidence="13">
    <location>
        <begin position="1034"/>
        <end position="1049"/>
    </location>
</feature>
<dbReference type="GO" id="GO:0005886">
    <property type="term" value="C:plasma membrane"/>
    <property type="evidence" value="ECO:0000318"/>
    <property type="project" value="GO_Central"/>
</dbReference>
<dbReference type="PROSITE" id="PS01186">
    <property type="entry name" value="EGF_2"/>
    <property type="match status" value="1"/>
</dbReference>
<feature type="disulfide bond" evidence="13">
    <location>
        <begin position="1099"/>
        <end position="1117"/>
    </location>
</feature>
<accession>A0A139WE08</accession>
<evidence type="ECO:0000256" key="7">
    <source>
        <dbReference type="ARBA" id="ARBA00022737"/>
    </source>
</evidence>
<feature type="disulfide bond" evidence="13">
    <location>
        <begin position="160"/>
        <end position="178"/>
    </location>
</feature>
<feature type="disulfide bond" evidence="13">
    <location>
        <begin position="1178"/>
        <end position="1196"/>
    </location>
</feature>
<feature type="signal peptide" evidence="16">
    <location>
        <begin position="1"/>
        <end position="16"/>
    </location>
</feature>
<dbReference type="PANTHER" id="PTHR22722">
    <property type="entry name" value="LOW-DENSITY LIPOPROTEIN RECEPTOR-RELATED PROTEIN 2-RELATED"/>
    <property type="match status" value="1"/>
</dbReference>
<feature type="disulfide bond" evidence="13">
    <location>
        <begin position="974"/>
        <end position="986"/>
    </location>
</feature>
<organism evidence="18 19">
    <name type="scientific">Tribolium castaneum</name>
    <name type="common">Red flour beetle</name>
    <dbReference type="NCBI Taxonomy" id="7070"/>
    <lineage>
        <taxon>Eukaryota</taxon>
        <taxon>Metazoa</taxon>
        <taxon>Ecdysozoa</taxon>
        <taxon>Arthropoda</taxon>
        <taxon>Hexapoda</taxon>
        <taxon>Insecta</taxon>
        <taxon>Pterygota</taxon>
        <taxon>Neoptera</taxon>
        <taxon>Endopterygota</taxon>
        <taxon>Coleoptera</taxon>
        <taxon>Polyphaga</taxon>
        <taxon>Cucujiformia</taxon>
        <taxon>Tenebrionidae</taxon>
        <taxon>Tenebrionidae incertae sedis</taxon>
        <taxon>Tribolium</taxon>
    </lineage>
</organism>
<dbReference type="Pfam" id="PF00058">
    <property type="entry name" value="Ldl_recept_b"/>
    <property type="match status" value="3"/>
</dbReference>
<dbReference type="InterPro" id="IPR023415">
    <property type="entry name" value="LDLR_class-A_CS"/>
</dbReference>
<dbReference type="SMART" id="SM00135">
    <property type="entry name" value="LY"/>
    <property type="match status" value="9"/>
</dbReference>
<dbReference type="SMART" id="SM00192">
    <property type="entry name" value="LDLa"/>
    <property type="match status" value="13"/>
</dbReference>
<dbReference type="CDD" id="cd00054">
    <property type="entry name" value="EGF_CA"/>
    <property type="match status" value="2"/>
</dbReference>
<dbReference type="InterPro" id="IPR036055">
    <property type="entry name" value="LDL_receptor-like_sf"/>
</dbReference>
<feature type="disulfide bond" evidence="13">
    <location>
        <begin position="33"/>
        <end position="51"/>
    </location>
</feature>
<dbReference type="InterPro" id="IPR049883">
    <property type="entry name" value="NOTCH1_EGF-like"/>
</dbReference>
<dbReference type="PROSITE" id="PS01209">
    <property type="entry name" value="LDLRA_1"/>
    <property type="match status" value="9"/>
</dbReference>
<feature type="disulfide bond" evidence="13">
    <location>
        <begin position="981"/>
        <end position="999"/>
    </location>
</feature>
<feature type="disulfide bond" evidence="13">
    <location>
        <begin position="953"/>
        <end position="968"/>
    </location>
</feature>
<dbReference type="FunFam" id="2.10.25.10:FF:000009">
    <property type="entry name" value="Low-density lipoprotein receptor isoform 1"/>
    <property type="match status" value="2"/>
</dbReference>
<dbReference type="GO" id="GO:0006897">
    <property type="term" value="P:endocytosis"/>
    <property type="evidence" value="ECO:0007669"/>
    <property type="project" value="UniProtKB-KW"/>
</dbReference>
<dbReference type="PROSITE" id="PS01187">
    <property type="entry name" value="EGF_CA"/>
    <property type="match status" value="2"/>
</dbReference>
<dbReference type="FunFam" id="4.10.400.10:FF:000002">
    <property type="entry name" value="Low-density lipoprotein receptor-related protein 1"/>
    <property type="match status" value="2"/>
</dbReference>
<evidence type="ECO:0000259" key="17">
    <source>
        <dbReference type="PROSITE" id="PS01186"/>
    </source>
</evidence>
<evidence type="ECO:0000256" key="2">
    <source>
        <dbReference type="ARBA" id="ARBA00009939"/>
    </source>
</evidence>
<dbReference type="InterPro" id="IPR000033">
    <property type="entry name" value="LDLR_classB_rpt"/>
</dbReference>
<dbReference type="InterPro" id="IPR002172">
    <property type="entry name" value="LDrepeatLR_classA_rpt"/>
</dbReference>
<feature type="repeat" description="LDL-receptor class B" evidence="14">
    <location>
        <begin position="485"/>
        <end position="527"/>
    </location>
</feature>
<keyword evidence="12" id="KW-0325">Glycoprotein</keyword>
<dbReference type="SUPFAM" id="SSF57196">
    <property type="entry name" value="EGF/Laminin"/>
    <property type="match status" value="3"/>
</dbReference>
<proteinExistence type="inferred from homology"/>
<dbReference type="SUPFAM" id="SSF57184">
    <property type="entry name" value="Growth factor receptor domain"/>
    <property type="match status" value="1"/>
</dbReference>
<feature type="disulfide bond" evidence="13">
    <location>
        <begin position="1015"/>
        <end position="1027"/>
    </location>
</feature>
<evidence type="ECO:0000256" key="8">
    <source>
        <dbReference type="ARBA" id="ARBA00022989"/>
    </source>
</evidence>
<dbReference type="InParanoid" id="A0A139WE08"/>
<feature type="disulfide bond" evidence="13">
    <location>
        <begin position="1111"/>
        <end position="1126"/>
    </location>
</feature>
<dbReference type="SMART" id="SM00179">
    <property type="entry name" value="EGF_CA"/>
    <property type="match status" value="4"/>
</dbReference>
<dbReference type="eggNOG" id="KOG1215">
    <property type="taxonomic scope" value="Eukaryota"/>
</dbReference>
<evidence type="ECO:0000256" key="5">
    <source>
        <dbReference type="ARBA" id="ARBA00022692"/>
    </source>
</evidence>
<keyword evidence="4" id="KW-0254">Endocytosis</keyword>
<feature type="disulfide bond" evidence="13">
    <location>
        <begin position="1061"/>
        <end position="1079"/>
    </location>
</feature>